<organism evidence="2 3">
    <name type="scientific">Ensete ventricosum</name>
    <name type="common">Abyssinian banana</name>
    <name type="synonym">Musa ensete</name>
    <dbReference type="NCBI Taxonomy" id="4639"/>
    <lineage>
        <taxon>Eukaryota</taxon>
        <taxon>Viridiplantae</taxon>
        <taxon>Streptophyta</taxon>
        <taxon>Embryophyta</taxon>
        <taxon>Tracheophyta</taxon>
        <taxon>Spermatophyta</taxon>
        <taxon>Magnoliopsida</taxon>
        <taxon>Liliopsida</taxon>
        <taxon>Zingiberales</taxon>
        <taxon>Musaceae</taxon>
        <taxon>Ensete</taxon>
    </lineage>
</organism>
<sequence length="337" mass="36908">MEFLTRLRSLPLRVLPLPTRTENAIVSAGRRAMMTCGGILPTSSSLSLVSSLLELRRRPAYADFEGISMGSDAFRRSPSAELRVSVMASSFCSCSGHKTSASCNSSSIIIISRRYTKAMKKQPREIYGGLKVTVDCSSTHHASAVHYKRLNRSSSPLRWFWFRPAVPPLQFHPHPSRKPVIRSTKFRTWLRSRPLSVLPCPVHSEKAASVLPRDARTCGGTSSVSRSSLPPCPPPHSSTTGCPRALGIATGADVVQVRARDELLHALCGSHGRRSWPSGHITSDSLNSSINHVPSAYCPIVGAGVLYRREDHVFLLVWMAAADARYLLLQLNTANDV</sequence>
<evidence type="ECO:0000256" key="1">
    <source>
        <dbReference type="SAM" id="MobiDB-lite"/>
    </source>
</evidence>
<protein>
    <submittedName>
        <fullName evidence="2">Uncharacterized protein</fullName>
    </submittedName>
</protein>
<evidence type="ECO:0000313" key="3">
    <source>
        <dbReference type="Proteomes" id="UP001222027"/>
    </source>
</evidence>
<dbReference type="AlphaFoldDB" id="A0AAV8PSP5"/>
<reference evidence="2 3" key="1">
    <citation type="submission" date="2022-12" db="EMBL/GenBank/DDBJ databases">
        <title>Chromosome-scale assembly of the Ensete ventricosum genome.</title>
        <authorList>
            <person name="Dussert Y."/>
            <person name="Stocks J."/>
            <person name="Wendawek A."/>
            <person name="Woldeyes F."/>
            <person name="Nichols R.A."/>
            <person name="Borrell J.S."/>
        </authorList>
    </citation>
    <scope>NUCLEOTIDE SEQUENCE [LARGE SCALE GENOMIC DNA]</scope>
    <source>
        <strain evidence="3">cv. Maze</strain>
        <tissue evidence="2">Seeds</tissue>
    </source>
</reference>
<name>A0AAV8PSP5_ENSVE</name>
<evidence type="ECO:0000313" key="2">
    <source>
        <dbReference type="EMBL" id="KAJ8460790.1"/>
    </source>
</evidence>
<feature type="region of interest" description="Disordered" evidence="1">
    <location>
        <begin position="220"/>
        <end position="240"/>
    </location>
</feature>
<keyword evidence="3" id="KW-1185">Reference proteome</keyword>
<comment type="caution">
    <text evidence="2">The sequence shown here is derived from an EMBL/GenBank/DDBJ whole genome shotgun (WGS) entry which is preliminary data.</text>
</comment>
<gene>
    <name evidence="2" type="ORF">OPV22_033716</name>
</gene>
<proteinExistence type="predicted"/>
<dbReference type="EMBL" id="JAQQAF010000009">
    <property type="protein sequence ID" value="KAJ8460790.1"/>
    <property type="molecule type" value="Genomic_DNA"/>
</dbReference>
<accession>A0AAV8PSP5</accession>
<dbReference type="Proteomes" id="UP001222027">
    <property type="component" value="Unassembled WGS sequence"/>
</dbReference>
<feature type="compositionally biased region" description="Low complexity" evidence="1">
    <location>
        <begin position="220"/>
        <end position="229"/>
    </location>
</feature>